<dbReference type="InterPro" id="IPR038213">
    <property type="entry name" value="IFI6/IFI27-like_sf"/>
</dbReference>
<organism evidence="3 4">
    <name type="scientific">Marasmiellus scandens</name>
    <dbReference type="NCBI Taxonomy" id="2682957"/>
    <lineage>
        <taxon>Eukaryota</taxon>
        <taxon>Fungi</taxon>
        <taxon>Dikarya</taxon>
        <taxon>Basidiomycota</taxon>
        <taxon>Agaricomycotina</taxon>
        <taxon>Agaricomycetes</taxon>
        <taxon>Agaricomycetidae</taxon>
        <taxon>Agaricales</taxon>
        <taxon>Marasmiineae</taxon>
        <taxon>Omphalotaceae</taxon>
        <taxon>Marasmiellus</taxon>
    </lineage>
</organism>
<dbReference type="Gene3D" id="6.10.110.10">
    <property type="match status" value="1"/>
</dbReference>
<gene>
    <name evidence="3" type="ORF">VKT23_010491</name>
</gene>
<comment type="caution">
    <text evidence="3">The sequence shown here is derived from an EMBL/GenBank/DDBJ whole genome shotgun (WGS) entry which is preliminary data.</text>
</comment>
<evidence type="ECO:0000256" key="1">
    <source>
        <dbReference type="SAM" id="MobiDB-lite"/>
    </source>
</evidence>
<feature type="region of interest" description="Disordered" evidence="1">
    <location>
        <begin position="118"/>
        <end position="144"/>
    </location>
</feature>
<name>A0ABR1JFX0_9AGAR</name>
<reference evidence="3 4" key="1">
    <citation type="submission" date="2024-01" db="EMBL/GenBank/DDBJ databases">
        <title>A draft genome for the cacao thread blight pathogen Marasmiellus scandens.</title>
        <authorList>
            <person name="Baruah I.K."/>
            <person name="Leung J."/>
            <person name="Bukari Y."/>
            <person name="Amoako-Attah I."/>
            <person name="Meinhardt L.W."/>
            <person name="Bailey B.A."/>
            <person name="Cohen S.P."/>
        </authorList>
    </citation>
    <scope>NUCLEOTIDE SEQUENCE [LARGE SCALE GENOMIC DNA]</scope>
    <source>
        <strain evidence="3 4">GH-19</strain>
    </source>
</reference>
<accession>A0ABR1JFX0</accession>
<evidence type="ECO:0000256" key="2">
    <source>
        <dbReference type="SAM" id="SignalP"/>
    </source>
</evidence>
<protein>
    <submittedName>
        <fullName evidence="3">Uncharacterized protein</fullName>
    </submittedName>
</protein>
<dbReference type="EMBL" id="JBANRG010000020">
    <property type="protein sequence ID" value="KAK7457193.1"/>
    <property type="molecule type" value="Genomic_DNA"/>
</dbReference>
<evidence type="ECO:0000313" key="4">
    <source>
        <dbReference type="Proteomes" id="UP001498398"/>
    </source>
</evidence>
<evidence type="ECO:0000313" key="3">
    <source>
        <dbReference type="EMBL" id="KAK7457193.1"/>
    </source>
</evidence>
<feature type="signal peptide" evidence="2">
    <location>
        <begin position="1"/>
        <end position="27"/>
    </location>
</feature>
<dbReference type="Proteomes" id="UP001498398">
    <property type="component" value="Unassembled WGS sequence"/>
</dbReference>
<keyword evidence="4" id="KW-1185">Reference proteome</keyword>
<proteinExistence type="predicted"/>
<sequence length="319" mass="35661">MRLQLVLTSFHAILFFFLCLLVPQNNALDLSQWPIKIAFDEVTSLFNPEEPSELRQKLGDIGSKVSSYSGALLEEIDASIRPSVEPLINDLQSKISSVVSSPGLQALRTELESRLLAKQNSTCEDSSSPDPDTDDNSSRACSSDSKVDLNALMDGFYKLLASELESAVEKFRAEFSEQTSTERTERLSYQQRKEAVKTLMDRIEEVIVNVMHDHAGVPKETTREHLAGVKAGIVSFVVFFGDLVEQYPWIFEIILSYLLAWILPQNWILRIILQCFGLGPIGPVKGTPAAWAQRIFFGPTVTKDSWFSILQRVAMKGGK</sequence>
<keyword evidence="2" id="KW-0732">Signal</keyword>
<feature type="chain" id="PRO_5045594152" evidence="2">
    <location>
        <begin position="28"/>
        <end position="319"/>
    </location>
</feature>